<reference evidence="2 3" key="2">
    <citation type="submission" date="2018-11" db="EMBL/GenBank/DDBJ databases">
        <authorList>
            <consortium name="Pathogen Informatics"/>
        </authorList>
    </citation>
    <scope>NUCLEOTIDE SEQUENCE [LARGE SCALE GENOMIC DNA]</scope>
</reference>
<accession>A0A183E262</accession>
<dbReference type="Proteomes" id="UP000271098">
    <property type="component" value="Unassembled WGS sequence"/>
</dbReference>
<dbReference type="OrthoDB" id="1856718at2759"/>
<sequence length="84" mass="9537">MLTHETAIFAAFLLISTTSLLPWNLFMNAHEYFHYKLRNSSSEEWNISGNASTELQRSYEPWVTITSGMSCAVGSLLNFLSTEQ</sequence>
<keyword evidence="1" id="KW-1133">Transmembrane helix</keyword>
<evidence type="ECO:0000313" key="3">
    <source>
        <dbReference type="Proteomes" id="UP000271098"/>
    </source>
</evidence>
<keyword evidence="3" id="KW-1185">Reference proteome</keyword>
<name>A0A183E262_9BILA</name>
<protein>
    <submittedName>
        <fullName evidence="4">RSN1_TM domain-containing protein</fullName>
    </submittedName>
</protein>
<evidence type="ECO:0000256" key="1">
    <source>
        <dbReference type="SAM" id="Phobius"/>
    </source>
</evidence>
<keyword evidence="1" id="KW-0812">Transmembrane</keyword>
<evidence type="ECO:0000313" key="2">
    <source>
        <dbReference type="EMBL" id="VDN25269.1"/>
    </source>
</evidence>
<feature type="transmembrane region" description="Helical" evidence="1">
    <location>
        <begin position="6"/>
        <end position="26"/>
    </location>
</feature>
<dbReference type="WBParaSite" id="GPUH_0001507301-mRNA-1">
    <property type="protein sequence ID" value="GPUH_0001507301-mRNA-1"/>
    <property type="gene ID" value="GPUH_0001507301"/>
</dbReference>
<keyword evidence="1" id="KW-0472">Membrane</keyword>
<organism evidence="4">
    <name type="scientific">Gongylonema pulchrum</name>
    <dbReference type="NCBI Taxonomy" id="637853"/>
    <lineage>
        <taxon>Eukaryota</taxon>
        <taxon>Metazoa</taxon>
        <taxon>Ecdysozoa</taxon>
        <taxon>Nematoda</taxon>
        <taxon>Chromadorea</taxon>
        <taxon>Rhabditida</taxon>
        <taxon>Spirurina</taxon>
        <taxon>Spiruromorpha</taxon>
        <taxon>Spiruroidea</taxon>
        <taxon>Gongylonematidae</taxon>
        <taxon>Gongylonema</taxon>
    </lineage>
</organism>
<proteinExistence type="predicted"/>
<dbReference type="EMBL" id="UYRT01081973">
    <property type="protein sequence ID" value="VDN25269.1"/>
    <property type="molecule type" value="Genomic_DNA"/>
</dbReference>
<evidence type="ECO:0000313" key="4">
    <source>
        <dbReference type="WBParaSite" id="GPUH_0001507301-mRNA-1"/>
    </source>
</evidence>
<reference evidence="4" key="1">
    <citation type="submission" date="2016-06" db="UniProtKB">
        <authorList>
            <consortium name="WormBaseParasite"/>
        </authorList>
    </citation>
    <scope>IDENTIFICATION</scope>
</reference>
<gene>
    <name evidence="2" type="ORF">GPUH_LOCUS15053</name>
</gene>
<dbReference type="AlphaFoldDB" id="A0A183E262"/>